<dbReference type="GO" id="GO:0005739">
    <property type="term" value="C:mitochondrion"/>
    <property type="evidence" value="ECO:0007669"/>
    <property type="project" value="UniProtKB-SubCell"/>
</dbReference>
<feature type="domain" description="Isopropylmalate dehydrogenase-like" evidence="7">
    <location>
        <begin position="56"/>
        <end position="379"/>
    </location>
</feature>
<sequence length="389" mass="43098">MLASRFSPRRLMIKSKEICPALFGNRKFYKLSGGQARAISMGNVDQFKAKYGGRFMVTMLPGDGIGPEMMGHVKEIFRLGGVPVDFEEVHLDSTVQNIDNVDEAITSIKRNGVAIKGNIETRSNSPLFKSRNVILRLELDLFVNVLHCKSQPGIRTRHKNIDIVLIRQNTEGEYSCLEHESSKGIVESIKVVTREKSEQIARFAFDYAIRNNRKKVTAVHKANIMKLADGLFLNTCAEISKEYPRIEFDNMIIDNCSMQLVSNPHQFDVLLLPNLYGNILNNIACGLVGGPGITSGKNFGQEYALFETGSRNTGKGIAGKNIANPVAMLNASVDLLEFLGLFKHAKIISDAIYQTVNVDKIHTPDLGGSAKTTDVIQNVLDIVLDKTRL</sequence>
<dbReference type="PANTHER" id="PTHR11835:SF60">
    <property type="entry name" value="ISOCITRATE DEHYDROGENASE [NAD] SUBUNIT, MITOCHONDRIAL"/>
    <property type="match status" value="1"/>
</dbReference>
<dbReference type="Pfam" id="PF00180">
    <property type="entry name" value="Iso_dh"/>
    <property type="match status" value="1"/>
</dbReference>
<dbReference type="SMART" id="SM01329">
    <property type="entry name" value="Iso_dh"/>
    <property type="match status" value="1"/>
</dbReference>
<evidence type="ECO:0000313" key="9">
    <source>
        <dbReference type="Proteomes" id="UP001054945"/>
    </source>
</evidence>
<evidence type="ECO:0000256" key="5">
    <source>
        <dbReference type="ARBA" id="ARBA00023128"/>
    </source>
</evidence>
<dbReference type="PROSITE" id="PS00470">
    <property type="entry name" value="IDH_IMDH"/>
    <property type="match status" value="1"/>
</dbReference>
<accession>A0AAV4Q460</accession>
<dbReference type="EMBL" id="BPLR01005559">
    <property type="protein sequence ID" value="GIY03254.1"/>
    <property type="molecule type" value="Genomic_DNA"/>
</dbReference>
<dbReference type="NCBIfam" id="TIGR00175">
    <property type="entry name" value="mito_nad_idh"/>
    <property type="match status" value="1"/>
</dbReference>
<dbReference type="GO" id="GO:0016616">
    <property type="term" value="F:oxidoreductase activity, acting on the CH-OH group of donors, NAD or NADP as acceptor"/>
    <property type="evidence" value="ECO:0007669"/>
    <property type="project" value="InterPro"/>
</dbReference>
<evidence type="ECO:0000256" key="4">
    <source>
        <dbReference type="ARBA" id="ARBA00022946"/>
    </source>
</evidence>
<dbReference type="Gene3D" id="3.40.718.10">
    <property type="entry name" value="Isopropylmalate Dehydrogenase"/>
    <property type="match status" value="1"/>
</dbReference>
<keyword evidence="9" id="KW-1185">Reference proteome</keyword>
<dbReference type="InterPro" id="IPR019818">
    <property type="entry name" value="IsoCit/isopropylmalate_DH_CS"/>
</dbReference>
<evidence type="ECO:0000256" key="6">
    <source>
        <dbReference type="RuleBase" id="RU361266"/>
    </source>
</evidence>
<protein>
    <recommendedName>
        <fullName evidence="6">Isocitrate dehydrogenase [NAD] subunit, mitochondrial</fullName>
    </recommendedName>
</protein>
<dbReference type="FunFam" id="3.40.718.10:FF:000001">
    <property type="entry name" value="Isocitrate dehydrogenase [NAD] subunit, mitochondrial"/>
    <property type="match status" value="1"/>
</dbReference>
<evidence type="ECO:0000259" key="7">
    <source>
        <dbReference type="SMART" id="SM01329"/>
    </source>
</evidence>
<evidence type="ECO:0000313" key="8">
    <source>
        <dbReference type="EMBL" id="GIY03254.1"/>
    </source>
</evidence>
<dbReference type="GO" id="GO:0006102">
    <property type="term" value="P:isocitrate metabolic process"/>
    <property type="evidence" value="ECO:0007669"/>
    <property type="project" value="TreeGrafter"/>
</dbReference>
<dbReference type="GO" id="GO:0051287">
    <property type="term" value="F:NAD binding"/>
    <property type="evidence" value="ECO:0007669"/>
    <property type="project" value="UniProtKB-UniRule"/>
</dbReference>
<gene>
    <name evidence="8" type="primary">IDH3G</name>
    <name evidence="8" type="ORF">CEXT_121181</name>
</gene>
<dbReference type="GO" id="GO:0000287">
    <property type="term" value="F:magnesium ion binding"/>
    <property type="evidence" value="ECO:0007669"/>
    <property type="project" value="UniProtKB-UniRule"/>
</dbReference>
<proteinExistence type="inferred from homology"/>
<dbReference type="PANTHER" id="PTHR11835">
    <property type="entry name" value="DECARBOXYLATING DEHYDROGENASES-ISOCITRATE, ISOPROPYLMALATE, TARTRATE"/>
    <property type="match status" value="1"/>
</dbReference>
<comment type="subcellular location">
    <subcellularLocation>
        <location evidence="1 6">Mitochondrion</location>
    </subcellularLocation>
</comment>
<dbReference type="SUPFAM" id="SSF53659">
    <property type="entry name" value="Isocitrate/Isopropylmalate dehydrogenase-like"/>
    <property type="match status" value="1"/>
</dbReference>
<keyword evidence="5 6" id="KW-0496">Mitochondrion</keyword>
<evidence type="ECO:0000256" key="3">
    <source>
        <dbReference type="ARBA" id="ARBA00022532"/>
    </source>
</evidence>
<dbReference type="InterPro" id="IPR004434">
    <property type="entry name" value="Isocitrate_DH_NAD"/>
</dbReference>
<dbReference type="AlphaFoldDB" id="A0AAV4Q460"/>
<name>A0AAV4Q460_CAEEX</name>
<dbReference type="InterPro" id="IPR024084">
    <property type="entry name" value="IsoPropMal-DH-like_dom"/>
</dbReference>
<comment type="caution">
    <text evidence="8">The sequence shown here is derived from an EMBL/GenBank/DDBJ whole genome shotgun (WGS) entry which is preliminary data.</text>
</comment>
<organism evidence="8 9">
    <name type="scientific">Caerostris extrusa</name>
    <name type="common">Bark spider</name>
    <name type="synonym">Caerostris bankana</name>
    <dbReference type="NCBI Taxonomy" id="172846"/>
    <lineage>
        <taxon>Eukaryota</taxon>
        <taxon>Metazoa</taxon>
        <taxon>Ecdysozoa</taxon>
        <taxon>Arthropoda</taxon>
        <taxon>Chelicerata</taxon>
        <taxon>Arachnida</taxon>
        <taxon>Araneae</taxon>
        <taxon>Araneomorphae</taxon>
        <taxon>Entelegynae</taxon>
        <taxon>Araneoidea</taxon>
        <taxon>Araneidae</taxon>
        <taxon>Caerostris</taxon>
    </lineage>
</organism>
<dbReference type="GO" id="GO:0006099">
    <property type="term" value="P:tricarboxylic acid cycle"/>
    <property type="evidence" value="ECO:0007669"/>
    <property type="project" value="UniProtKB-UniRule"/>
</dbReference>
<comment type="similarity">
    <text evidence="2 6">Belongs to the isocitrate and isopropylmalate dehydrogenases family.</text>
</comment>
<reference evidence="8 9" key="1">
    <citation type="submission" date="2021-06" db="EMBL/GenBank/DDBJ databases">
        <title>Caerostris extrusa draft genome.</title>
        <authorList>
            <person name="Kono N."/>
            <person name="Arakawa K."/>
        </authorList>
    </citation>
    <scope>NUCLEOTIDE SEQUENCE [LARGE SCALE GENOMIC DNA]</scope>
</reference>
<keyword evidence="3 6" id="KW-0816">Tricarboxylic acid cycle</keyword>
<dbReference type="Proteomes" id="UP001054945">
    <property type="component" value="Unassembled WGS sequence"/>
</dbReference>
<evidence type="ECO:0000256" key="2">
    <source>
        <dbReference type="ARBA" id="ARBA00007769"/>
    </source>
</evidence>
<evidence type="ECO:0000256" key="1">
    <source>
        <dbReference type="ARBA" id="ARBA00004173"/>
    </source>
</evidence>
<keyword evidence="4 6" id="KW-0809">Transit peptide</keyword>